<dbReference type="InterPro" id="IPR003961">
    <property type="entry name" value="FN3_dom"/>
</dbReference>
<dbReference type="SUPFAM" id="SSF51445">
    <property type="entry name" value="(Trans)glycosidases"/>
    <property type="match status" value="1"/>
</dbReference>
<keyword evidence="2" id="KW-0326">Glycosidase</keyword>
<protein>
    <submittedName>
        <fullName evidence="7">Fibronectin type III domain protein</fullName>
    </submittedName>
</protein>
<evidence type="ECO:0000256" key="1">
    <source>
        <dbReference type="ARBA" id="ARBA00023277"/>
    </source>
</evidence>
<evidence type="ECO:0000259" key="6">
    <source>
        <dbReference type="PROSITE" id="PS51173"/>
    </source>
</evidence>
<feature type="domain" description="Fibronectin type-III" evidence="5">
    <location>
        <begin position="480"/>
        <end position="567"/>
    </location>
</feature>
<dbReference type="GO" id="GO:0000272">
    <property type="term" value="P:polysaccharide catabolic process"/>
    <property type="evidence" value="ECO:0007669"/>
    <property type="project" value="UniProtKB-KW"/>
</dbReference>
<dbReference type="SUPFAM" id="SSF49384">
    <property type="entry name" value="Carbohydrate-binding domain"/>
    <property type="match status" value="1"/>
</dbReference>
<dbReference type="InterPro" id="IPR017853">
    <property type="entry name" value="GH"/>
</dbReference>
<evidence type="ECO:0000256" key="4">
    <source>
        <dbReference type="SAM" id="SignalP"/>
    </source>
</evidence>
<keyword evidence="2" id="KW-0378">Hydrolase</keyword>
<dbReference type="InterPro" id="IPR008965">
    <property type="entry name" value="CBM2/CBM3_carb-bd_dom_sf"/>
</dbReference>
<dbReference type="Gene3D" id="2.60.40.290">
    <property type="match status" value="1"/>
</dbReference>
<dbReference type="PANTHER" id="PTHR43576">
    <property type="entry name" value="ALPHA-L-ARABINOFURANOSIDASE C-RELATED"/>
    <property type="match status" value="1"/>
</dbReference>
<dbReference type="EMBL" id="QUNO01000033">
    <property type="protein sequence ID" value="REH26428.1"/>
    <property type="molecule type" value="Genomic_DNA"/>
</dbReference>
<keyword evidence="4" id="KW-0732">Signal</keyword>
<evidence type="ECO:0000313" key="8">
    <source>
        <dbReference type="Proteomes" id="UP000256269"/>
    </source>
</evidence>
<dbReference type="SMART" id="SM00060">
    <property type="entry name" value="FN3"/>
    <property type="match status" value="1"/>
</dbReference>
<dbReference type="InterPro" id="IPR001919">
    <property type="entry name" value="CBD2"/>
</dbReference>
<dbReference type="Pfam" id="PF00041">
    <property type="entry name" value="fn3"/>
    <property type="match status" value="1"/>
</dbReference>
<evidence type="ECO:0000259" key="5">
    <source>
        <dbReference type="PROSITE" id="PS50853"/>
    </source>
</evidence>
<dbReference type="Gene3D" id="3.20.20.80">
    <property type="entry name" value="Glycosidases"/>
    <property type="match status" value="1"/>
</dbReference>
<keyword evidence="8" id="KW-1185">Reference proteome</keyword>
<evidence type="ECO:0000313" key="7">
    <source>
        <dbReference type="EMBL" id="REH26428.1"/>
    </source>
</evidence>
<gene>
    <name evidence="7" type="ORF">BCF44_13348</name>
</gene>
<dbReference type="GO" id="GO:0030247">
    <property type="term" value="F:polysaccharide binding"/>
    <property type="evidence" value="ECO:0007669"/>
    <property type="project" value="UniProtKB-UniRule"/>
</dbReference>
<dbReference type="SMART" id="SM00637">
    <property type="entry name" value="CBD_II"/>
    <property type="match status" value="1"/>
</dbReference>
<dbReference type="PROSITE" id="PS50853">
    <property type="entry name" value="FN3"/>
    <property type="match status" value="1"/>
</dbReference>
<dbReference type="InterPro" id="IPR013783">
    <property type="entry name" value="Ig-like_fold"/>
</dbReference>
<dbReference type="InterPro" id="IPR012291">
    <property type="entry name" value="CBM2_carb-bd_dom_sf"/>
</dbReference>
<dbReference type="Gene3D" id="2.60.40.1180">
    <property type="entry name" value="Golgi alpha-mannosidase II"/>
    <property type="match status" value="1"/>
</dbReference>
<dbReference type="PROSITE" id="PS51173">
    <property type="entry name" value="CBM2"/>
    <property type="match status" value="1"/>
</dbReference>
<accession>A0A3E0GTB0</accession>
<evidence type="ECO:0000256" key="3">
    <source>
        <dbReference type="ARBA" id="ARBA00023326"/>
    </source>
</evidence>
<proteinExistence type="predicted"/>
<dbReference type="Gene3D" id="2.60.40.10">
    <property type="entry name" value="Immunoglobulins"/>
    <property type="match status" value="1"/>
</dbReference>
<dbReference type="CDD" id="cd00063">
    <property type="entry name" value="FN3"/>
    <property type="match status" value="1"/>
</dbReference>
<name>A0A3E0GTB0_9PSEU</name>
<dbReference type="InterPro" id="IPR013780">
    <property type="entry name" value="Glyco_hydro_b"/>
</dbReference>
<organism evidence="7 8">
    <name type="scientific">Kutzneria buriramensis</name>
    <dbReference type="NCBI Taxonomy" id="1045776"/>
    <lineage>
        <taxon>Bacteria</taxon>
        <taxon>Bacillati</taxon>
        <taxon>Actinomycetota</taxon>
        <taxon>Actinomycetes</taxon>
        <taxon>Pseudonocardiales</taxon>
        <taxon>Pseudonocardiaceae</taxon>
        <taxon>Kutzneria</taxon>
    </lineage>
</organism>
<dbReference type="AlphaFoldDB" id="A0A3E0GTB0"/>
<feature type="signal peptide" evidence="4">
    <location>
        <begin position="1"/>
        <end position="28"/>
    </location>
</feature>
<dbReference type="GO" id="GO:0004553">
    <property type="term" value="F:hydrolase activity, hydrolyzing O-glycosyl compounds"/>
    <property type="evidence" value="ECO:0007669"/>
    <property type="project" value="InterPro"/>
</dbReference>
<keyword evidence="1" id="KW-0119">Carbohydrate metabolism</keyword>
<dbReference type="SUPFAM" id="SSF49265">
    <property type="entry name" value="Fibronectin type III"/>
    <property type="match status" value="1"/>
</dbReference>
<dbReference type="InterPro" id="IPR036116">
    <property type="entry name" value="FN3_sf"/>
</dbReference>
<keyword evidence="3" id="KW-0624">Polysaccharide degradation</keyword>
<comment type="caution">
    <text evidence="7">The sequence shown here is derived from an EMBL/GenBank/DDBJ whole genome shotgun (WGS) entry which is preliminary data.</text>
</comment>
<feature type="domain" description="CBM2" evidence="6">
    <location>
        <begin position="564"/>
        <end position="672"/>
    </location>
</feature>
<dbReference type="Proteomes" id="UP000256269">
    <property type="component" value="Unassembled WGS sequence"/>
</dbReference>
<feature type="chain" id="PRO_5017584117" evidence="4">
    <location>
        <begin position="29"/>
        <end position="677"/>
    </location>
</feature>
<sequence>MLAARRFRLIAAVAALGAGLLAAGPAAADPAATVTVNARAGLATVSDTAVGVNHAVWDSQLGTDSVADLYAKAGVGMMRYPGGSYGDIYHWKDNTAPGGYVAPNTDFDTFMGGAHRAGAQPIIIADYGSGTPQEAADWVRYANVTKGYGAKYWEIGNELYGNGHYGANWEADQHTDKSPTAYANGVVAYAEAMKAVDPTIKIGAVLTTPANWPDGLVGSGDSATWNQTVLSIAAAHIDFVILHWYPTGSTAADELSRPDQVNDMIYLVRQEIGRYAGGRDIGIALTETNTAVGMDTQPGALFAAETYASLLANGVFTVDWWDTHNGPTTVSTVAGQTDYGDSGLLSSGTCVNGTCEPALNTPFAPYYAVSMLGSFARPGDQFVTAGSDRSSVNAYAVRRANGDLALLLVNKDPDNARTVAIDYVGYTPSNAVPTVSTFANGASSITTTTAGTASGQTLPPYSLTTVLLRPASPTTGQPAAPAQPAAGAVTDRSATISWPASGAGLKYEVYRQVGTTSEELGETTGTSLAVGNLLPGTWYTVNVLARDGSGAVSWSSPPLTFTTTAPAVSTCSVRYTDSNDWASGFVGSVDITNTGTATLDGWTLAFTWPTPFQQVTSGWNGTWTQNGTSVVVTGTGPLTPNAGVSAGFVASYSGPNVPPIAFTLNGTVCTAGGTSAR</sequence>
<evidence type="ECO:0000256" key="2">
    <source>
        <dbReference type="ARBA" id="ARBA00023295"/>
    </source>
</evidence>
<dbReference type="Pfam" id="PF00553">
    <property type="entry name" value="CBM_2"/>
    <property type="match status" value="1"/>
</dbReference>
<reference evidence="7 8" key="1">
    <citation type="submission" date="2018-08" db="EMBL/GenBank/DDBJ databases">
        <title>Genomic Encyclopedia of Archaeal and Bacterial Type Strains, Phase II (KMG-II): from individual species to whole genera.</title>
        <authorList>
            <person name="Goeker M."/>
        </authorList>
    </citation>
    <scope>NUCLEOTIDE SEQUENCE [LARGE SCALE GENOMIC DNA]</scope>
    <source>
        <strain evidence="7 8">DSM 45791</strain>
    </source>
</reference>